<proteinExistence type="predicted"/>
<keyword evidence="3" id="KW-1185">Reference proteome</keyword>
<feature type="compositionally biased region" description="Basic residues" evidence="1">
    <location>
        <begin position="78"/>
        <end position="87"/>
    </location>
</feature>
<feature type="compositionally biased region" description="Basic and acidic residues" evidence="1">
    <location>
        <begin position="88"/>
        <end position="109"/>
    </location>
</feature>
<evidence type="ECO:0000313" key="3">
    <source>
        <dbReference type="Proteomes" id="UP000593571"/>
    </source>
</evidence>
<gene>
    <name evidence="2" type="ORF">HJG63_011757</name>
</gene>
<protein>
    <submittedName>
        <fullName evidence="2">Uncharacterized protein</fullName>
    </submittedName>
</protein>
<feature type="region of interest" description="Disordered" evidence="1">
    <location>
        <begin position="28"/>
        <end position="130"/>
    </location>
</feature>
<reference evidence="2 3" key="1">
    <citation type="journal article" date="2020" name="Nature">
        <title>Six reference-quality genomes reveal evolution of bat adaptations.</title>
        <authorList>
            <person name="Jebb D."/>
            <person name="Huang Z."/>
            <person name="Pippel M."/>
            <person name="Hughes G.M."/>
            <person name="Lavrichenko K."/>
            <person name="Devanna P."/>
            <person name="Winkler S."/>
            <person name="Jermiin L.S."/>
            <person name="Skirmuntt E.C."/>
            <person name="Katzourakis A."/>
            <person name="Burkitt-Gray L."/>
            <person name="Ray D.A."/>
            <person name="Sullivan K.A.M."/>
            <person name="Roscito J.G."/>
            <person name="Kirilenko B.M."/>
            <person name="Davalos L.M."/>
            <person name="Corthals A.P."/>
            <person name="Power M.L."/>
            <person name="Jones G."/>
            <person name="Ransome R.D."/>
            <person name="Dechmann D.K.N."/>
            <person name="Locatelli A.G."/>
            <person name="Puechmaille S.J."/>
            <person name="Fedrigo O."/>
            <person name="Jarvis E.D."/>
            <person name="Hiller M."/>
            <person name="Vernes S.C."/>
            <person name="Myers E.W."/>
            <person name="Teeling E.C."/>
        </authorList>
    </citation>
    <scope>NUCLEOTIDE SEQUENCE [LARGE SCALE GENOMIC DNA]</scope>
    <source>
        <strain evidence="2">MRouAeg1</strain>
        <tissue evidence="2">Muscle</tissue>
    </source>
</reference>
<dbReference type="AlphaFoldDB" id="A0A7J8GB82"/>
<name>A0A7J8GB82_ROUAE</name>
<sequence length="130" mass="14424">MVLADSAPGLDQPVVIRKDRKFRRHSFEKDFGSRSRKQSLAGCGDRVRRAARTGLPGSQLGDHGPQRPLEISGGAAGPRRRNGSVHRHVAEPRRHEHPSLELHRGERRPPLAANGVTREELRPPLLMSSL</sequence>
<evidence type="ECO:0000313" key="2">
    <source>
        <dbReference type="EMBL" id="KAF6457237.1"/>
    </source>
</evidence>
<evidence type="ECO:0000256" key="1">
    <source>
        <dbReference type="SAM" id="MobiDB-lite"/>
    </source>
</evidence>
<dbReference type="Proteomes" id="UP000593571">
    <property type="component" value="Unassembled WGS sequence"/>
</dbReference>
<accession>A0A7J8GB82</accession>
<dbReference type="EMBL" id="JACASE010000006">
    <property type="protein sequence ID" value="KAF6457237.1"/>
    <property type="molecule type" value="Genomic_DNA"/>
</dbReference>
<organism evidence="2 3">
    <name type="scientific">Rousettus aegyptiacus</name>
    <name type="common">Egyptian fruit bat</name>
    <name type="synonym">Pteropus aegyptiacus</name>
    <dbReference type="NCBI Taxonomy" id="9407"/>
    <lineage>
        <taxon>Eukaryota</taxon>
        <taxon>Metazoa</taxon>
        <taxon>Chordata</taxon>
        <taxon>Craniata</taxon>
        <taxon>Vertebrata</taxon>
        <taxon>Euteleostomi</taxon>
        <taxon>Mammalia</taxon>
        <taxon>Eutheria</taxon>
        <taxon>Laurasiatheria</taxon>
        <taxon>Chiroptera</taxon>
        <taxon>Yinpterochiroptera</taxon>
        <taxon>Pteropodoidea</taxon>
        <taxon>Pteropodidae</taxon>
        <taxon>Rousettinae</taxon>
        <taxon>Rousettus</taxon>
    </lineage>
</organism>
<comment type="caution">
    <text evidence="2">The sequence shown here is derived from an EMBL/GenBank/DDBJ whole genome shotgun (WGS) entry which is preliminary data.</text>
</comment>